<dbReference type="SUPFAM" id="SSF53448">
    <property type="entry name" value="Nucleotide-diphospho-sugar transferases"/>
    <property type="match status" value="1"/>
</dbReference>
<name>A0A3E0TQ02_9GAMM</name>
<dbReference type="PANTHER" id="PTHR42866:SF1">
    <property type="entry name" value="SPORE COAT POLYSACCHARIDE BIOSYNTHESIS PROTEIN SPSF"/>
    <property type="match status" value="1"/>
</dbReference>
<keyword evidence="1" id="KW-0946">Virion</keyword>
<proteinExistence type="predicted"/>
<dbReference type="CDD" id="cd02518">
    <property type="entry name" value="GT2_SpsF"/>
    <property type="match status" value="1"/>
</dbReference>
<dbReference type="RefSeq" id="WP_116007166.1">
    <property type="nucleotide sequence ID" value="NZ_QUOU01000001.1"/>
</dbReference>
<accession>A0A3E0TQ02</accession>
<keyword evidence="1" id="KW-0167">Capsid protein</keyword>
<organism evidence="1 2">
    <name type="scientific">Thalassotalea euphylliae</name>
    <dbReference type="NCBI Taxonomy" id="1655234"/>
    <lineage>
        <taxon>Bacteria</taxon>
        <taxon>Pseudomonadati</taxon>
        <taxon>Pseudomonadota</taxon>
        <taxon>Gammaproteobacteria</taxon>
        <taxon>Alteromonadales</taxon>
        <taxon>Colwelliaceae</taxon>
        <taxon>Thalassotalea</taxon>
    </lineage>
</organism>
<dbReference type="Pfam" id="PF02348">
    <property type="entry name" value="CTP_transf_3"/>
    <property type="match status" value="1"/>
</dbReference>
<dbReference type="OrthoDB" id="9801052at2"/>
<reference evidence="1 2" key="1">
    <citation type="submission" date="2018-08" db="EMBL/GenBank/DDBJ databases">
        <title>Thalassotalea euphylliae genome.</title>
        <authorList>
            <person name="Summers S."/>
            <person name="Rice S.A."/>
            <person name="Freckelton M.L."/>
            <person name="Nedved B.T."/>
            <person name="Hadfield M.G."/>
        </authorList>
    </citation>
    <scope>NUCLEOTIDE SEQUENCE [LARGE SCALE GENOMIC DNA]</scope>
    <source>
        <strain evidence="1 2">H1</strain>
    </source>
</reference>
<protein>
    <submittedName>
        <fullName evidence="1">Spore coat protein</fullName>
    </submittedName>
</protein>
<dbReference type="PANTHER" id="PTHR42866">
    <property type="entry name" value="3-DEOXY-MANNO-OCTULOSONATE CYTIDYLYLTRANSFERASE"/>
    <property type="match status" value="1"/>
</dbReference>
<dbReference type="Gene3D" id="3.90.550.10">
    <property type="entry name" value="Spore Coat Polysaccharide Biosynthesis Protein SpsA, Chain A"/>
    <property type="match status" value="1"/>
</dbReference>
<sequence>MKRNTAHLTHDLNVVAILQARMSSSRLPGKVLKPILGAPMLAHHIKRLARCQNIEQLVVATSTREEDQAIVKLCQQLNVACYTGSLNNVLDRYHQAANHYQADIVVRLTGDCPLADPQIIDDVIATHITQGNDYTSNVEPATFPDGFDVEVFNIEQLTTAWQQAKKQSDLEHVTPYIRNTLANKKGNYVSPVDYSHYRLTVDEPNDFVLVEKIYQALGRQGQYFTNEQIYQLLTNKPELAILNQDTMRNEGYLTSIVQEQHNDANDK</sequence>
<dbReference type="InterPro" id="IPR029044">
    <property type="entry name" value="Nucleotide-diphossugar_trans"/>
</dbReference>
<dbReference type="GO" id="GO:0005829">
    <property type="term" value="C:cytosol"/>
    <property type="evidence" value="ECO:0007669"/>
    <property type="project" value="TreeGrafter"/>
</dbReference>
<dbReference type="AlphaFoldDB" id="A0A3E0TQ02"/>
<dbReference type="Proteomes" id="UP000256478">
    <property type="component" value="Unassembled WGS sequence"/>
</dbReference>
<dbReference type="EMBL" id="QUOU01000001">
    <property type="protein sequence ID" value="REL26045.1"/>
    <property type="molecule type" value="Genomic_DNA"/>
</dbReference>
<gene>
    <name evidence="1" type="ORF">DXX93_05310</name>
</gene>
<dbReference type="InterPro" id="IPR003329">
    <property type="entry name" value="Cytidylyl_trans"/>
</dbReference>
<comment type="caution">
    <text evidence="1">The sequence shown here is derived from an EMBL/GenBank/DDBJ whole genome shotgun (WGS) entry which is preliminary data.</text>
</comment>
<evidence type="ECO:0000313" key="2">
    <source>
        <dbReference type="Proteomes" id="UP000256478"/>
    </source>
</evidence>
<evidence type="ECO:0000313" key="1">
    <source>
        <dbReference type="EMBL" id="REL26045.1"/>
    </source>
</evidence>